<evidence type="ECO:0000313" key="2">
    <source>
        <dbReference type="EMBL" id="VVV33390.1"/>
    </source>
</evidence>
<dbReference type="GO" id="GO:0016020">
    <property type="term" value="C:membrane"/>
    <property type="evidence" value="ECO:0007669"/>
    <property type="project" value="InterPro"/>
</dbReference>
<keyword evidence="1" id="KW-0472">Membrane</keyword>
<protein>
    <recommendedName>
        <fullName evidence="3">Longin domain-containing protein</fullName>
    </recommendedName>
</protein>
<dbReference type="AlphaFoldDB" id="A0A5K0UXG2"/>
<organism evidence="2">
    <name type="scientific">Nymphaea colorata</name>
    <name type="common">pocket water lily</name>
    <dbReference type="NCBI Taxonomy" id="210225"/>
    <lineage>
        <taxon>Eukaryota</taxon>
        <taxon>Viridiplantae</taxon>
        <taxon>Streptophyta</taxon>
        <taxon>Embryophyta</taxon>
        <taxon>Tracheophyta</taxon>
        <taxon>Spermatophyta</taxon>
        <taxon>Magnoliopsida</taxon>
        <taxon>Nymphaeales</taxon>
        <taxon>Nymphaeaceae</taxon>
        <taxon>Nymphaea</taxon>
    </lineage>
</organism>
<dbReference type="OrthoDB" id="1871923at2759"/>
<evidence type="ECO:0008006" key="3">
    <source>
        <dbReference type="Google" id="ProtNLM"/>
    </source>
</evidence>
<proteinExistence type="predicted"/>
<dbReference type="InterPro" id="IPR044783">
    <property type="entry name" value="PHYL"/>
</dbReference>
<dbReference type="Gramene" id="NC1G0088770.1">
    <property type="protein sequence ID" value="NC1G0088770.1:cds"/>
    <property type="gene ID" value="NC1G0088770"/>
</dbReference>
<dbReference type="PANTHER" id="PTHR47461">
    <property type="entry name" value="PHYTOLONGIN PHYL1.2"/>
    <property type="match status" value="1"/>
</dbReference>
<evidence type="ECO:0000256" key="1">
    <source>
        <dbReference type="SAM" id="Phobius"/>
    </source>
</evidence>
<dbReference type="SUPFAM" id="SSF64356">
    <property type="entry name" value="SNARE-like"/>
    <property type="match status" value="1"/>
</dbReference>
<dbReference type="Gene3D" id="1.20.5.110">
    <property type="match status" value="1"/>
</dbReference>
<reference evidence="2" key="1">
    <citation type="submission" date="2019-09" db="EMBL/GenBank/DDBJ databases">
        <authorList>
            <person name="Zhang L."/>
        </authorList>
    </citation>
    <scope>NUCLEOTIDE SEQUENCE</scope>
</reference>
<dbReference type="OMA" id="GIWLAIC"/>
<keyword evidence="1" id="KW-0812">Transmembrane</keyword>
<dbReference type="PANTHER" id="PTHR47461:SF1">
    <property type="entry name" value="PHYTOLONGIN PHYL1.2"/>
    <property type="match status" value="1"/>
</dbReference>
<dbReference type="InterPro" id="IPR011012">
    <property type="entry name" value="Longin-like_dom_sf"/>
</dbReference>
<name>A0A5K0UXG2_9MAGN</name>
<accession>A0A5K0UXG2</accession>
<gene>
    <name evidence="2" type="ORF">NYM_LOCUS298</name>
</gene>
<dbReference type="EMBL" id="LR721774">
    <property type="protein sequence ID" value="VVV33390.1"/>
    <property type="molecule type" value="Genomic_DNA"/>
</dbReference>
<dbReference type="GO" id="GO:0005737">
    <property type="term" value="C:cytoplasm"/>
    <property type="evidence" value="ECO:0007669"/>
    <property type="project" value="UniProtKB-ARBA"/>
</dbReference>
<sequence>MGSIPKTVYYCCVSKGTKVLAAYSLGDPQIERWAALCLENAPPFHACYFQTVLNRIFAFVMEDEHIYFAIADEGLGKSGVKEFMEHVRDNYKKVLKNGAKGSLRLTSFCIREELAPVLRRLISSLETVQRVNHDRLKDPFLNECTRAHSDGLFYDGHMNGLDGKTNSQTSTEAPLLGKACKYEKLSKEFEEVREEREEARDKAVDRGHRIDVADANKNGNGSSAFSLQQNANSRVRTEQLARRMFWRHVRLVLLLDLLVCTILFGVWLVVCKGFTCLR</sequence>
<feature type="transmembrane region" description="Helical" evidence="1">
    <location>
        <begin position="251"/>
        <end position="270"/>
    </location>
</feature>
<dbReference type="Gene3D" id="3.30.450.50">
    <property type="entry name" value="Longin domain"/>
    <property type="match status" value="1"/>
</dbReference>
<keyword evidence="1" id="KW-1133">Transmembrane helix</keyword>